<evidence type="ECO:0000313" key="2">
    <source>
        <dbReference type="EMBL" id="CAH0720082.1"/>
    </source>
</evidence>
<reference evidence="2" key="1">
    <citation type="submission" date="2021-12" db="EMBL/GenBank/DDBJ databases">
        <authorList>
            <person name="Martin H S."/>
        </authorList>
    </citation>
    <scope>NUCLEOTIDE SEQUENCE</scope>
</reference>
<keyword evidence="1" id="KW-0472">Membrane</keyword>
<accession>A0A8J9UHE1</accession>
<feature type="non-terminal residue" evidence="2">
    <location>
        <position position="82"/>
    </location>
</feature>
<keyword evidence="1" id="KW-0812">Transmembrane</keyword>
<sequence length="82" mass="9119">MYLDIVNLHRKLGATDIAIISSIVYLTWISLPLWFSGLHDRGPGFKSQIGSSSVVEYFCQEILTNNSELGARRACKAVYPVS</sequence>
<dbReference type="Proteomes" id="UP000838878">
    <property type="component" value="Chromosome 14"/>
</dbReference>
<gene>
    <name evidence="2" type="ORF">BINO364_LOCUS6354</name>
</gene>
<evidence type="ECO:0000313" key="3">
    <source>
        <dbReference type="Proteomes" id="UP000838878"/>
    </source>
</evidence>
<name>A0A8J9UHE1_9NEOP</name>
<organism evidence="2 3">
    <name type="scientific">Brenthis ino</name>
    <name type="common">lesser marbled fritillary</name>
    <dbReference type="NCBI Taxonomy" id="405034"/>
    <lineage>
        <taxon>Eukaryota</taxon>
        <taxon>Metazoa</taxon>
        <taxon>Ecdysozoa</taxon>
        <taxon>Arthropoda</taxon>
        <taxon>Hexapoda</taxon>
        <taxon>Insecta</taxon>
        <taxon>Pterygota</taxon>
        <taxon>Neoptera</taxon>
        <taxon>Endopterygota</taxon>
        <taxon>Lepidoptera</taxon>
        <taxon>Glossata</taxon>
        <taxon>Ditrysia</taxon>
        <taxon>Papilionoidea</taxon>
        <taxon>Nymphalidae</taxon>
        <taxon>Heliconiinae</taxon>
        <taxon>Argynnini</taxon>
        <taxon>Brenthis</taxon>
    </lineage>
</organism>
<feature type="transmembrane region" description="Helical" evidence="1">
    <location>
        <begin position="12"/>
        <end position="35"/>
    </location>
</feature>
<evidence type="ECO:0000256" key="1">
    <source>
        <dbReference type="SAM" id="Phobius"/>
    </source>
</evidence>
<keyword evidence="3" id="KW-1185">Reference proteome</keyword>
<dbReference type="AlphaFoldDB" id="A0A8J9UHE1"/>
<dbReference type="EMBL" id="OV170234">
    <property type="protein sequence ID" value="CAH0720082.1"/>
    <property type="molecule type" value="Genomic_DNA"/>
</dbReference>
<protein>
    <submittedName>
        <fullName evidence="2">Uncharacterized protein</fullName>
    </submittedName>
</protein>
<proteinExistence type="predicted"/>
<keyword evidence="1" id="KW-1133">Transmembrane helix</keyword>